<accession>A0A239AD73</accession>
<evidence type="ECO:0008006" key="4">
    <source>
        <dbReference type="Google" id="ProtNLM"/>
    </source>
</evidence>
<keyword evidence="1" id="KW-1133">Transmembrane helix</keyword>
<gene>
    <name evidence="2" type="ORF">SAMN06265340_11828</name>
</gene>
<name>A0A239AD73_9BACT</name>
<evidence type="ECO:0000313" key="3">
    <source>
        <dbReference type="Proteomes" id="UP000198405"/>
    </source>
</evidence>
<proteinExistence type="predicted"/>
<keyword evidence="1" id="KW-0472">Membrane</keyword>
<dbReference type="Proteomes" id="UP000198405">
    <property type="component" value="Unassembled WGS sequence"/>
</dbReference>
<dbReference type="AlphaFoldDB" id="A0A239AD73"/>
<evidence type="ECO:0000313" key="2">
    <source>
        <dbReference type="EMBL" id="SNR92978.1"/>
    </source>
</evidence>
<organism evidence="2 3">
    <name type="scientific">Desulfurobacterium atlanticum</name>
    <dbReference type="NCBI Taxonomy" id="240169"/>
    <lineage>
        <taxon>Bacteria</taxon>
        <taxon>Pseudomonadati</taxon>
        <taxon>Aquificota</taxon>
        <taxon>Aquificia</taxon>
        <taxon>Desulfurobacteriales</taxon>
        <taxon>Desulfurobacteriaceae</taxon>
        <taxon>Desulfurobacterium</taxon>
    </lineage>
</organism>
<feature type="transmembrane region" description="Helical" evidence="1">
    <location>
        <begin position="155"/>
        <end position="175"/>
    </location>
</feature>
<protein>
    <recommendedName>
        <fullName evidence="4">Four helix bundle sensory module for signal transduction</fullName>
    </recommendedName>
</protein>
<feature type="transmembrane region" description="Helical" evidence="1">
    <location>
        <begin position="6"/>
        <end position="25"/>
    </location>
</feature>
<evidence type="ECO:0000256" key="1">
    <source>
        <dbReference type="SAM" id="Phobius"/>
    </source>
</evidence>
<reference evidence="3" key="1">
    <citation type="submission" date="2017-06" db="EMBL/GenBank/DDBJ databases">
        <authorList>
            <person name="Varghese N."/>
            <person name="Submissions S."/>
        </authorList>
    </citation>
    <scope>NUCLEOTIDE SEQUENCE [LARGE SCALE GENOMIC DNA]</scope>
    <source>
        <strain evidence="3">DSM 15668</strain>
    </source>
</reference>
<keyword evidence="1" id="KW-0812">Transmembrane</keyword>
<dbReference type="EMBL" id="FZOB01000018">
    <property type="protein sequence ID" value="SNR92978.1"/>
    <property type="molecule type" value="Genomic_DNA"/>
</dbReference>
<keyword evidence="3" id="KW-1185">Reference proteome</keyword>
<sequence length="180" mass="21204">MLLVSFSFIVLAGFTYISFLVKRYYKGDTLIVNKMGQVRGSIQRYSKLKLFCEDFKEPELCSRLKEVELFVNSTLEFIKDFYLKNPEFSDIKKEVKVMDTFYELEKKWKILQNLKDKKKLVKESENAWHIADVLTGKAQKISEIKEEKLSFVIDSIRNVILLFVIFLILTVYFLITKGRG</sequence>